<dbReference type="GO" id="GO:0005506">
    <property type="term" value="F:iron ion binding"/>
    <property type="evidence" value="ECO:0007669"/>
    <property type="project" value="InterPro"/>
</dbReference>
<dbReference type="GO" id="GO:0019310">
    <property type="term" value="P:inositol catabolic process"/>
    <property type="evidence" value="ECO:0007669"/>
    <property type="project" value="UniProtKB-UniRule"/>
</dbReference>
<protein>
    <recommendedName>
        <fullName evidence="5 13">Inositol oxygenase</fullName>
        <ecNumber evidence="4 13">1.13.99.1</ecNumber>
    </recommendedName>
    <alternativeName>
        <fullName evidence="10 13">Myo-inositol oxygenase</fullName>
    </alternativeName>
</protein>
<comment type="catalytic activity">
    <reaction evidence="11 13">
        <text>myo-inositol + O2 = D-glucuronate + H2O + H(+)</text>
        <dbReference type="Rhea" id="RHEA:23696"/>
        <dbReference type="ChEBI" id="CHEBI:15377"/>
        <dbReference type="ChEBI" id="CHEBI:15378"/>
        <dbReference type="ChEBI" id="CHEBI:15379"/>
        <dbReference type="ChEBI" id="CHEBI:17268"/>
        <dbReference type="ChEBI" id="CHEBI:58720"/>
        <dbReference type="EC" id="1.13.99.1"/>
    </reaction>
</comment>
<evidence type="ECO:0000256" key="9">
    <source>
        <dbReference type="ARBA" id="ARBA00023004"/>
    </source>
</evidence>
<dbReference type="SUPFAM" id="SSF109604">
    <property type="entry name" value="HD-domain/PDEase-like"/>
    <property type="match status" value="1"/>
</dbReference>
<evidence type="ECO:0000313" key="15">
    <source>
        <dbReference type="Proteomes" id="UP000754883"/>
    </source>
</evidence>
<dbReference type="Proteomes" id="UP000754883">
    <property type="component" value="Unassembled WGS sequence"/>
</dbReference>
<dbReference type="InterPro" id="IPR007828">
    <property type="entry name" value="Inositol_oxygenase"/>
</dbReference>
<comment type="similarity">
    <text evidence="3 13">Belongs to the myo-inositol oxygenase family.</text>
</comment>
<proteinExistence type="inferred from homology"/>
<evidence type="ECO:0000256" key="3">
    <source>
        <dbReference type="ARBA" id="ARBA00005286"/>
    </source>
</evidence>
<keyword evidence="8 13" id="KW-0560">Oxidoreductase</keyword>
<accession>A0A9N9XZI8</accession>
<dbReference type="GO" id="GO:0005737">
    <property type="term" value="C:cytoplasm"/>
    <property type="evidence" value="ECO:0007669"/>
    <property type="project" value="UniProtKB-SubCell"/>
</dbReference>
<dbReference type="Pfam" id="PF05153">
    <property type="entry name" value="MIOX"/>
    <property type="match status" value="1"/>
</dbReference>
<evidence type="ECO:0000256" key="1">
    <source>
        <dbReference type="ARBA" id="ARBA00004496"/>
    </source>
</evidence>
<evidence type="ECO:0000256" key="5">
    <source>
        <dbReference type="ARBA" id="ARBA00019269"/>
    </source>
</evidence>
<name>A0A9N9XZI8_9HYPO</name>
<evidence type="ECO:0000256" key="7">
    <source>
        <dbReference type="ARBA" id="ARBA00022723"/>
    </source>
</evidence>
<evidence type="ECO:0000313" key="14">
    <source>
        <dbReference type="EMBL" id="CAG9986869.1"/>
    </source>
</evidence>
<keyword evidence="6 13" id="KW-0963">Cytoplasm</keyword>
<evidence type="ECO:0000256" key="4">
    <source>
        <dbReference type="ARBA" id="ARBA00011919"/>
    </source>
</evidence>
<dbReference type="GO" id="GO:0050113">
    <property type="term" value="F:inositol oxygenase activity"/>
    <property type="evidence" value="ECO:0007669"/>
    <property type="project" value="UniProtKB-UniRule"/>
</dbReference>
<evidence type="ECO:0000256" key="2">
    <source>
        <dbReference type="ARBA" id="ARBA00005167"/>
    </source>
</evidence>
<keyword evidence="9 12" id="KW-0408">Iron</keyword>
<organism evidence="14 15">
    <name type="scientific">Clonostachys byssicola</name>
    <dbReference type="NCBI Taxonomy" id="160290"/>
    <lineage>
        <taxon>Eukaryota</taxon>
        <taxon>Fungi</taxon>
        <taxon>Dikarya</taxon>
        <taxon>Ascomycota</taxon>
        <taxon>Pezizomycotina</taxon>
        <taxon>Sordariomycetes</taxon>
        <taxon>Hypocreomycetidae</taxon>
        <taxon>Hypocreales</taxon>
        <taxon>Bionectriaceae</taxon>
        <taxon>Clonostachys</taxon>
    </lineage>
</organism>
<dbReference type="EMBL" id="CABFNO020001406">
    <property type="protein sequence ID" value="CAG9986869.1"/>
    <property type="molecule type" value="Genomic_DNA"/>
</dbReference>
<dbReference type="PANTHER" id="PTHR12588:SF0">
    <property type="entry name" value="INOSITOL OXYGENASE"/>
    <property type="match status" value="1"/>
</dbReference>
<evidence type="ECO:0000256" key="12">
    <source>
        <dbReference type="PIRSR" id="PIRSR607828-2"/>
    </source>
</evidence>
<comment type="pathway">
    <text evidence="2 13">Polyol metabolism; myo-inositol degradation into D-glucuronate; D-glucuronate from myo-inositol: step 1/1.</text>
</comment>
<evidence type="ECO:0000256" key="10">
    <source>
        <dbReference type="ARBA" id="ARBA00029668"/>
    </source>
</evidence>
<dbReference type="PANTHER" id="PTHR12588">
    <property type="entry name" value="MYOINOSITOL OXYGENASE"/>
    <property type="match status" value="1"/>
</dbReference>
<comment type="subcellular location">
    <subcellularLocation>
        <location evidence="1 13">Cytoplasm</location>
    </subcellularLocation>
</comment>
<sequence length="148" mass="16791">MNTKVKPWPSLNRGLCHASEFDEAKDKSNFHQFLDAEDVNKDVNHPLYSTKFGIYSCGCDLYNVMLSWGHDEYVYHIIEDQSTIPAEGLFNPLPVLLTYHREGAYQKLINEKDTEMLKAVVAFYPYGLCSKSDEVPTPREGHSTSPSG</sequence>
<gene>
    <name evidence="14" type="ORF">CBYS24578_00017788</name>
</gene>
<feature type="binding site" evidence="12">
    <location>
        <position position="70"/>
    </location>
    <ligand>
        <name>Fe cation</name>
        <dbReference type="ChEBI" id="CHEBI:24875"/>
        <label>1</label>
    </ligand>
</feature>
<comment type="cofactor">
    <cofactor evidence="12 13">
        <name>Fe cation</name>
        <dbReference type="ChEBI" id="CHEBI:24875"/>
    </cofactor>
    <text evidence="12 13">Binds 2 iron ions per subunit.</text>
</comment>
<dbReference type="EC" id="1.13.99.1" evidence="4 13"/>
<keyword evidence="7 12" id="KW-0479">Metal-binding</keyword>
<reference evidence="14" key="1">
    <citation type="submission" date="2021-10" db="EMBL/GenBank/DDBJ databases">
        <authorList>
            <person name="Piombo E."/>
        </authorList>
    </citation>
    <scope>NUCLEOTIDE SEQUENCE</scope>
</reference>
<comment type="caution">
    <text evidence="14">The sequence shown here is derived from an EMBL/GenBank/DDBJ whole genome shotgun (WGS) entry which is preliminary data.</text>
</comment>
<dbReference type="OrthoDB" id="5151075at2759"/>
<evidence type="ECO:0000256" key="13">
    <source>
        <dbReference type="RuleBase" id="RU367039"/>
    </source>
</evidence>
<evidence type="ECO:0000256" key="11">
    <source>
        <dbReference type="ARBA" id="ARBA00048271"/>
    </source>
</evidence>
<evidence type="ECO:0000256" key="8">
    <source>
        <dbReference type="ARBA" id="ARBA00023002"/>
    </source>
</evidence>
<keyword evidence="15" id="KW-1185">Reference proteome</keyword>
<dbReference type="AlphaFoldDB" id="A0A9N9XZI8"/>
<evidence type="ECO:0000256" key="6">
    <source>
        <dbReference type="ARBA" id="ARBA00022490"/>
    </source>
</evidence>